<gene>
    <name evidence="1" type="ORF">S12H4_39938</name>
</gene>
<feature type="non-terminal residue" evidence="1">
    <location>
        <position position="102"/>
    </location>
</feature>
<reference evidence="1" key="1">
    <citation type="journal article" date="2014" name="Front. Microbiol.">
        <title>High frequency of phylogenetically diverse reductive dehalogenase-homologous genes in deep subseafloor sedimentary metagenomes.</title>
        <authorList>
            <person name="Kawai M."/>
            <person name="Futagami T."/>
            <person name="Toyoda A."/>
            <person name="Takaki Y."/>
            <person name="Nishi S."/>
            <person name="Hori S."/>
            <person name="Arai W."/>
            <person name="Tsubouchi T."/>
            <person name="Morono Y."/>
            <person name="Uchiyama I."/>
            <person name="Ito T."/>
            <person name="Fujiyama A."/>
            <person name="Inagaki F."/>
            <person name="Takami H."/>
        </authorList>
    </citation>
    <scope>NUCLEOTIDE SEQUENCE</scope>
    <source>
        <strain evidence="1">Expedition CK06-06</strain>
    </source>
</reference>
<dbReference type="AlphaFoldDB" id="X1TDE0"/>
<sequence>MKDLVVIEQLPEVPADWNYEESVAGVKQVIYKWKNLTLELATELYIAREALSKPGHPHGKFTWSQYCEEIGLKRDTVNSWLERILLTEDKSPIKSLPLPNGK</sequence>
<comment type="caution">
    <text evidence="1">The sequence shown here is derived from an EMBL/GenBank/DDBJ whole genome shotgun (WGS) entry which is preliminary data.</text>
</comment>
<name>X1TDE0_9ZZZZ</name>
<proteinExistence type="predicted"/>
<protein>
    <submittedName>
        <fullName evidence="1">Uncharacterized protein</fullName>
    </submittedName>
</protein>
<evidence type="ECO:0000313" key="1">
    <source>
        <dbReference type="EMBL" id="GAI89386.1"/>
    </source>
</evidence>
<accession>X1TDE0</accession>
<organism evidence="1">
    <name type="scientific">marine sediment metagenome</name>
    <dbReference type="NCBI Taxonomy" id="412755"/>
    <lineage>
        <taxon>unclassified sequences</taxon>
        <taxon>metagenomes</taxon>
        <taxon>ecological metagenomes</taxon>
    </lineage>
</organism>
<dbReference type="EMBL" id="BARW01024192">
    <property type="protein sequence ID" value="GAI89386.1"/>
    <property type="molecule type" value="Genomic_DNA"/>
</dbReference>